<organism evidence="5 6">
    <name type="scientific">Nocardioides seonyuensis</name>
    <dbReference type="NCBI Taxonomy" id="2518371"/>
    <lineage>
        <taxon>Bacteria</taxon>
        <taxon>Bacillati</taxon>
        <taxon>Actinomycetota</taxon>
        <taxon>Actinomycetes</taxon>
        <taxon>Propionibacteriales</taxon>
        <taxon>Nocardioidaceae</taxon>
        <taxon>Nocardioides</taxon>
    </lineage>
</organism>
<evidence type="ECO:0000259" key="4">
    <source>
        <dbReference type="PROSITE" id="PS50893"/>
    </source>
</evidence>
<dbReference type="EMBL" id="CP038436">
    <property type="protein sequence ID" value="QBX57246.1"/>
    <property type="molecule type" value="Genomic_DNA"/>
</dbReference>
<evidence type="ECO:0000256" key="2">
    <source>
        <dbReference type="ARBA" id="ARBA00022741"/>
    </source>
</evidence>
<keyword evidence="1" id="KW-0813">Transport</keyword>
<dbReference type="AlphaFoldDB" id="A0A4P7IIN3"/>
<accession>A0A4P7IIN3</accession>
<proteinExistence type="predicted"/>
<name>A0A4P7IIN3_9ACTN</name>
<dbReference type="InterPro" id="IPR032823">
    <property type="entry name" value="BCA_ABC_TP_C"/>
</dbReference>
<dbReference type="InterPro" id="IPR051120">
    <property type="entry name" value="ABC_AA/LPS_Transport"/>
</dbReference>
<keyword evidence="2" id="KW-0547">Nucleotide-binding</keyword>
<evidence type="ECO:0000313" key="5">
    <source>
        <dbReference type="EMBL" id="QBX57246.1"/>
    </source>
</evidence>
<dbReference type="Pfam" id="PF00005">
    <property type="entry name" value="ABC_tran"/>
    <property type="match status" value="1"/>
</dbReference>
<reference evidence="5 6" key="1">
    <citation type="submission" date="2019-03" db="EMBL/GenBank/DDBJ databases">
        <title>Three New Species of Nocardioides, Nocardioides euryhalodurans sp. nov., Nocardioides seonyuensis sp. nov. and Nocardioides eburneoflavus sp. nov. Iolated from Soil.</title>
        <authorList>
            <person name="Roh S.G."/>
            <person name="Lee C."/>
            <person name="Kim M.-K."/>
            <person name="Kim S.B."/>
        </authorList>
    </citation>
    <scope>NUCLEOTIDE SEQUENCE [LARGE SCALE GENOMIC DNA]</scope>
    <source>
        <strain evidence="5 6">MMS17-SY207-3</strain>
    </source>
</reference>
<sequence>MSTVLETSLLRREFGGLTAVNDVTMSVEEGEIYGIVGPNGAGKTTLFNLIAGTVRPTSGQLTLFGERADRLPSYRRSWLGLGRTFQAAQLFSTHTVAQSLRTARGSARRGIRGWLSSHDTDEDRRALDDLLELTGLTKAADSLPSELTNVQQQQLAIGMTVATGARLLLLDEPSGGLIESEVGQLLDFIRGLRDRGLTIVVIDHKMRLMMHLCDRIMVMTAGEELAVGTPHEIASNTAVQDAYLGRKAAALVTSLEEVGHVK</sequence>
<dbReference type="OrthoDB" id="9805514at2"/>
<protein>
    <submittedName>
        <fullName evidence="5">ABC transporter ATP-binding protein</fullName>
    </submittedName>
</protein>
<dbReference type="GO" id="GO:0005886">
    <property type="term" value="C:plasma membrane"/>
    <property type="evidence" value="ECO:0007669"/>
    <property type="project" value="TreeGrafter"/>
</dbReference>
<dbReference type="PANTHER" id="PTHR45772:SF7">
    <property type="entry name" value="AMINO ACID ABC TRANSPORTER ATP-BINDING PROTEIN"/>
    <property type="match status" value="1"/>
</dbReference>
<dbReference type="GO" id="GO:0015808">
    <property type="term" value="P:L-alanine transport"/>
    <property type="evidence" value="ECO:0007669"/>
    <property type="project" value="TreeGrafter"/>
</dbReference>
<dbReference type="GO" id="GO:1903805">
    <property type="term" value="P:L-valine import across plasma membrane"/>
    <property type="evidence" value="ECO:0007669"/>
    <property type="project" value="TreeGrafter"/>
</dbReference>
<keyword evidence="6" id="KW-1185">Reference proteome</keyword>
<keyword evidence="3 5" id="KW-0067">ATP-binding</keyword>
<dbReference type="Pfam" id="PF12399">
    <property type="entry name" value="BCA_ABC_TP_C"/>
    <property type="match status" value="1"/>
</dbReference>
<dbReference type="GO" id="GO:0016887">
    <property type="term" value="F:ATP hydrolysis activity"/>
    <property type="evidence" value="ECO:0007669"/>
    <property type="project" value="InterPro"/>
</dbReference>
<dbReference type="GO" id="GO:0015188">
    <property type="term" value="F:L-isoleucine transmembrane transporter activity"/>
    <property type="evidence" value="ECO:0007669"/>
    <property type="project" value="TreeGrafter"/>
</dbReference>
<gene>
    <name evidence="5" type="ORF">EXE58_18655</name>
</gene>
<feature type="domain" description="ABC transporter" evidence="4">
    <location>
        <begin position="4"/>
        <end position="246"/>
    </location>
</feature>
<dbReference type="InterPro" id="IPR027417">
    <property type="entry name" value="P-loop_NTPase"/>
</dbReference>
<evidence type="ECO:0000313" key="6">
    <source>
        <dbReference type="Proteomes" id="UP000294853"/>
    </source>
</evidence>
<dbReference type="CDD" id="cd03219">
    <property type="entry name" value="ABC_Mj1267_LivG_branched"/>
    <property type="match status" value="1"/>
</dbReference>
<dbReference type="RefSeq" id="WP_135269231.1">
    <property type="nucleotide sequence ID" value="NZ_CP038436.1"/>
</dbReference>
<dbReference type="GO" id="GO:1903806">
    <property type="term" value="P:L-isoleucine import across plasma membrane"/>
    <property type="evidence" value="ECO:0007669"/>
    <property type="project" value="TreeGrafter"/>
</dbReference>
<dbReference type="PROSITE" id="PS50893">
    <property type="entry name" value="ABC_TRANSPORTER_2"/>
    <property type="match status" value="1"/>
</dbReference>
<dbReference type="Gene3D" id="3.40.50.300">
    <property type="entry name" value="P-loop containing nucleotide triphosphate hydrolases"/>
    <property type="match status" value="1"/>
</dbReference>
<evidence type="ECO:0000256" key="1">
    <source>
        <dbReference type="ARBA" id="ARBA00022448"/>
    </source>
</evidence>
<dbReference type="GO" id="GO:0042941">
    <property type="term" value="P:D-alanine transmembrane transport"/>
    <property type="evidence" value="ECO:0007669"/>
    <property type="project" value="TreeGrafter"/>
</dbReference>
<dbReference type="GO" id="GO:0005304">
    <property type="term" value="F:L-valine transmembrane transporter activity"/>
    <property type="evidence" value="ECO:0007669"/>
    <property type="project" value="TreeGrafter"/>
</dbReference>
<dbReference type="SMART" id="SM00382">
    <property type="entry name" value="AAA"/>
    <property type="match status" value="1"/>
</dbReference>
<dbReference type="InterPro" id="IPR003593">
    <property type="entry name" value="AAA+_ATPase"/>
</dbReference>
<dbReference type="SUPFAM" id="SSF52540">
    <property type="entry name" value="P-loop containing nucleoside triphosphate hydrolases"/>
    <property type="match status" value="1"/>
</dbReference>
<evidence type="ECO:0000256" key="3">
    <source>
        <dbReference type="ARBA" id="ARBA00022840"/>
    </source>
</evidence>
<dbReference type="InterPro" id="IPR003439">
    <property type="entry name" value="ABC_transporter-like_ATP-bd"/>
</dbReference>
<dbReference type="PANTHER" id="PTHR45772">
    <property type="entry name" value="CONSERVED COMPONENT OF ABC TRANSPORTER FOR NATURAL AMINO ACIDS-RELATED"/>
    <property type="match status" value="1"/>
</dbReference>
<dbReference type="GO" id="GO:0015192">
    <property type="term" value="F:L-phenylalanine transmembrane transporter activity"/>
    <property type="evidence" value="ECO:0007669"/>
    <property type="project" value="TreeGrafter"/>
</dbReference>
<dbReference type="KEGG" id="nsn:EXE58_18655"/>
<dbReference type="Proteomes" id="UP000294853">
    <property type="component" value="Chromosome"/>
</dbReference>
<dbReference type="GO" id="GO:0005524">
    <property type="term" value="F:ATP binding"/>
    <property type="evidence" value="ECO:0007669"/>
    <property type="project" value="UniProtKB-KW"/>
</dbReference>